<feature type="transmembrane region" description="Helical" evidence="9">
    <location>
        <begin position="32"/>
        <end position="51"/>
    </location>
</feature>
<dbReference type="SMART" id="SM00665">
    <property type="entry name" value="B561"/>
    <property type="match status" value="1"/>
</dbReference>
<comment type="subcellular location">
    <subcellularLocation>
        <location evidence="2">Membrane</location>
    </subcellularLocation>
</comment>
<name>A0A8C5LF57_JACJA</name>
<evidence type="ECO:0000256" key="3">
    <source>
        <dbReference type="ARBA" id="ARBA00022448"/>
    </source>
</evidence>
<evidence type="ECO:0000256" key="9">
    <source>
        <dbReference type="SAM" id="Phobius"/>
    </source>
</evidence>
<dbReference type="PROSITE" id="PS50939">
    <property type="entry name" value="CYTOCHROME_B561"/>
    <property type="match status" value="1"/>
</dbReference>
<evidence type="ECO:0000313" key="11">
    <source>
        <dbReference type="Ensembl" id="ENSJJAP00000022143.1"/>
    </source>
</evidence>
<dbReference type="GeneTree" id="ENSGT00940000157704"/>
<keyword evidence="5" id="KW-0249">Electron transport</keyword>
<gene>
    <name evidence="11" type="primary">Frrs1</name>
</gene>
<evidence type="ECO:0000313" key="12">
    <source>
        <dbReference type="Proteomes" id="UP000694385"/>
    </source>
</evidence>
<dbReference type="Gene3D" id="1.20.120.1770">
    <property type="match status" value="1"/>
</dbReference>
<keyword evidence="12" id="KW-1185">Reference proteome</keyword>
<keyword evidence="7 9" id="KW-0472">Membrane</keyword>
<evidence type="ECO:0000256" key="6">
    <source>
        <dbReference type="ARBA" id="ARBA00022989"/>
    </source>
</evidence>
<keyword evidence="6 9" id="KW-1133">Transmembrane helix</keyword>
<evidence type="ECO:0000256" key="1">
    <source>
        <dbReference type="ARBA" id="ARBA00001970"/>
    </source>
</evidence>
<reference evidence="11" key="2">
    <citation type="submission" date="2025-09" db="UniProtKB">
        <authorList>
            <consortium name="Ensembl"/>
        </authorList>
    </citation>
    <scope>IDENTIFICATION</scope>
</reference>
<keyword evidence="4 9" id="KW-0812">Transmembrane</keyword>
<dbReference type="AlphaFoldDB" id="A0A8C5LF57"/>
<dbReference type="CDD" id="cd08760">
    <property type="entry name" value="Cyt_b561_FRRS1_like"/>
    <property type="match status" value="1"/>
</dbReference>
<dbReference type="GO" id="GO:0016020">
    <property type="term" value="C:membrane"/>
    <property type="evidence" value="ECO:0007669"/>
    <property type="project" value="UniProtKB-SubCell"/>
</dbReference>
<comment type="cofactor">
    <cofactor evidence="1">
        <name>heme b</name>
        <dbReference type="ChEBI" id="CHEBI:60344"/>
    </cofactor>
</comment>
<feature type="transmembrane region" description="Helical" evidence="9">
    <location>
        <begin position="63"/>
        <end position="81"/>
    </location>
</feature>
<protein>
    <submittedName>
        <fullName evidence="11">Ferric-chelate reductase 1</fullName>
    </submittedName>
</protein>
<evidence type="ECO:0000256" key="5">
    <source>
        <dbReference type="ARBA" id="ARBA00022982"/>
    </source>
</evidence>
<dbReference type="Ensembl" id="ENSJJAT00000028705.1">
    <property type="protein sequence ID" value="ENSJJAP00000022143.1"/>
    <property type="gene ID" value="ENSJJAG00000022287.1"/>
</dbReference>
<evidence type="ECO:0000256" key="2">
    <source>
        <dbReference type="ARBA" id="ARBA00004370"/>
    </source>
</evidence>
<evidence type="ECO:0000256" key="4">
    <source>
        <dbReference type="ARBA" id="ARBA00022692"/>
    </source>
</evidence>
<evidence type="ECO:0000256" key="7">
    <source>
        <dbReference type="ARBA" id="ARBA00023136"/>
    </source>
</evidence>
<sequence>VSTGVLVARFFRSVWSKALFLGEAAWFQVHRALMLTTSVLTCIAFVMPFIYRGGWSSHAGYHPYLGCIVMTLAISQPLLAASRPPLHDSSGSNVPGDGVARTGSSKSPEDLHNDGICDLAHWDR</sequence>
<evidence type="ECO:0000256" key="8">
    <source>
        <dbReference type="SAM" id="MobiDB-lite"/>
    </source>
</evidence>
<keyword evidence="3" id="KW-0813">Transport</keyword>
<accession>A0A8C5LF57</accession>
<feature type="region of interest" description="Disordered" evidence="8">
    <location>
        <begin position="84"/>
        <end position="112"/>
    </location>
</feature>
<dbReference type="InterPro" id="IPR006593">
    <property type="entry name" value="Cyt_b561/ferric_Rdtase_TM"/>
</dbReference>
<proteinExistence type="predicted"/>
<feature type="domain" description="Cytochrome b561" evidence="10">
    <location>
        <begin position="1"/>
        <end position="124"/>
    </location>
</feature>
<evidence type="ECO:0000259" key="10">
    <source>
        <dbReference type="PROSITE" id="PS50939"/>
    </source>
</evidence>
<reference evidence="11" key="1">
    <citation type="submission" date="2025-08" db="UniProtKB">
        <authorList>
            <consortium name="Ensembl"/>
        </authorList>
    </citation>
    <scope>IDENTIFICATION</scope>
</reference>
<organism evidence="11 12">
    <name type="scientific">Jaculus jaculus</name>
    <name type="common">Lesser Egyptian jerboa</name>
    <dbReference type="NCBI Taxonomy" id="51337"/>
    <lineage>
        <taxon>Eukaryota</taxon>
        <taxon>Metazoa</taxon>
        <taxon>Chordata</taxon>
        <taxon>Craniata</taxon>
        <taxon>Vertebrata</taxon>
        <taxon>Euteleostomi</taxon>
        <taxon>Mammalia</taxon>
        <taxon>Eutheria</taxon>
        <taxon>Euarchontoglires</taxon>
        <taxon>Glires</taxon>
        <taxon>Rodentia</taxon>
        <taxon>Myomorpha</taxon>
        <taxon>Dipodoidea</taxon>
        <taxon>Dipodidae</taxon>
        <taxon>Dipodinae</taxon>
        <taxon>Jaculus</taxon>
    </lineage>
</organism>
<dbReference type="Proteomes" id="UP000694385">
    <property type="component" value="Unassembled WGS sequence"/>
</dbReference>